<dbReference type="AlphaFoldDB" id="A0A6J5VC19"/>
<name>A0A6J5VC19_PRUAR</name>
<organism evidence="2 3">
    <name type="scientific">Prunus armeniaca</name>
    <name type="common">Apricot</name>
    <name type="synonym">Armeniaca vulgaris</name>
    <dbReference type="NCBI Taxonomy" id="36596"/>
    <lineage>
        <taxon>Eukaryota</taxon>
        <taxon>Viridiplantae</taxon>
        <taxon>Streptophyta</taxon>
        <taxon>Embryophyta</taxon>
        <taxon>Tracheophyta</taxon>
        <taxon>Spermatophyta</taxon>
        <taxon>Magnoliopsida</taxon>
        <taxon>eudicotyledons</taxon>
        <taxon>Gunneridae</taxon>
        <taxon>Pentapetalae</taxon>
        <taxon>rosids</taxon>
        <taxon>fabids</taxon>
        <taxon>Rosales</taxon>
        <taxon>Rosaceae</taxon>
        <taxon>Amygdaloideae</taxon>
        <taxon>Amygdaleae</taxon>
        <taxon>Prunus</taxon>
    </lineage>
</organism>
<feature type="region of interest" description="Disordered" evidence="1">
    <location>
        <begin position="142"/>
        <end position="163"/>
    </location>
</feature>
<proteinExistence type="predicted"/>
<gene>
    <name evidence="2" type="ORF">CURHAP_LOCUS38005</name>
</gene>
<feature type="region of interest" description="Disordered" evidence="1">
    <location>
        <begin position="210"/>
        <end position="249"/>
    </location>
</feature>
<reference evidence="2 3" key="1">
    <citation type="submission" date="2020-05" db="EMBL/GenBank/DDBJ databases">
        <authorList>
            <person name="Campoy J."/>
            <person name="Schneeberger K."/>
            <person name="Spophaly S."/>
        </authorList>
    </citation>
    <scope>NUCLEOTIDE SEQUENCE [LARGE SCALE GENOMIC DNA]</scope>
    <source>
        <strain evidence="2">PruArmRojPasFocal</strain>
    </source>
</reference>
<dbReference type="Proteomes" id="UP000507222">
    <property type="component" value="Unassembled WGS sequence"/>
</dbReference>
<dbReference type="EMBL" id="CAEKDK010000006">
    <property type="protein sequence ID" value="CAB4283448.1"/>
    <property type="molecule type" value="Genomic_DNA"/>
</dbReference>
<sequence>MLPAPPAMSQAYASSQSAAVVPGTDIAANPMNGVIKSRVISRWDLESVGTQYRNGSLSLAIGGLSLNQRWCDPDTIPPWALNRGTCVALLENQGEPNFQTHIDPSLLVNKPFIEVVADTEESGPLEDGQVYQEVVRKGKKKLMGEGRPNSSAKKAKVNLSSSPGVSLRYSNRGGYVSLQKNKGGKGGTRGGNVCQRKMCVTSETSLRDVVVSPSKEMEEAERCLSKLNTEERNRFQGHGGWPSTATRSQ</sequence>
<evidence type="ECO:0000313" key="2">
    <source>
        <dbReference type="EMBL" id="CAB4283448.1"/>
    </source>
</evidence>
<feature type="compositionally biased region" description="Basic and acidic residues" evidence="1">
    <location>
        <begin position="215"/>
        <end position="234"/>
    </location>
</feature>
<protein>
    <submittedName>
        <fullName evidence="2">Uncharacterized protein</fullName>
    </submittedName>
</protein>
<feature type="compositionally biased region" description="Polar residues" evidence="1">
    <location>
        <begin position="148"/>
        <end position="163"/>
    </location>
</feature>
<evidence type="ECO:0000256" key="1">
    <source>
        <dbReference type="SAM" id="MobiDB-lite"/>
    </source>
</evidence>
<accession>A0A6J5VC19</accession>
<evidence type="ECO:0000313" key="3">
    <source>
        <dbReference type="Proteomes" id="UP000507222"/>
    </source>
</evidence>